<evidence type="ECO:0000313" key="1">
    <source>
        <dbReference type="EMBL" id="EAN76439.1"/>
    </source>
</evidence>
<dbReference type="KEGG" id="tbr:Tb09.160.2120"/>
<dbReference type="RefSeq" id="XP_024498426.1">
    <property type="nucleotide sequence ID" value="XM_024642639.1"/>
</dbReference>
<reference evidence="1 2" key="2">
    <citation type="journal article" date="2005" name="Science">
        <title>The genome of the African trypanosome Trypanosoma brucei.</title>
        <authorList>
            <person name="Berriman M."/>
            <person name="Ghedin E."/>
            <person name="Hertz-Fowler C."/>
            <person name="Blandin G."/>
            <person name="Renauld H."/>
            <person name="Bartholomeu D.C."/>
            <person name="Lennard N.J."/>
            <person name="Caler E."/>
            <person name="Hamlin N.E."/>
            <person name="Haas B."/>
            <person name="Bohme U."/>
            <person name="Hannick L."/>
            <person name="Aslett M.A."/>
            <person name="Shallom J."/>
            <person name="Marcello L."/>
            <person name="Hou L."/>
            <person name="Wickstead B."/>
            <person name="Alsmark U.C."/>
            <person name="Arrowsmith C."/>
            <person name="Atkin R.J."/>
            <person name="Barron A.J."/>
            <person name="Bringaud F."/>
            <person name="Brooks K."/>
            <person name="Carrington M."/>
            <person name="Cherevach I."/>
            <person name="Chillingworth T.J."/>
            <person name="Churcher C."/>
            <person name="Clark L.N."/>
            <person name="Corton C.H."/>
            <person name="Cronin A."/>
            <person name="Davies R.M."/>
            <person name="Doggett J."/>
            <person name="Djikeng A."/>
            <person name="Feldblyum T."/>
            <person name="Field M.C."/>
            <person name="Fraser A."/>
            <person name="Goodhead I."/>
            <person name="Hance Z."/>
            <person name="Harper D."/>
            <person name="Harris B.R."/>
            <person name="Hauser H."/>
            <person name="Hostetler J."/>
            <person name="Ivens A."/>
            <person name="Jagels K."/>
            <person name="Johnson D."/>
            <person name="Johnson J."/>
            <person name="Jones K."/>
            <person name="Kerhornou A.X."/>
            <person name="Koo H."/>
            <person name="Larke N."/>
            <person name="Landfear S."/>
            <person name="Larkin C."/>
            <person name="Leech V."/>
            <person name="Line A."/>
            <person name="Lord A."/>
            <person name="Macleod A."/>
            <person name="Mooney P.J."/>
            <person name="Moule S."/>
            <person name="Martin D.M."/>
            <person name="Morgan G.W."/>
            <person name="Mungall K."/>
            <person name="Norbertczak H."/>
            <person name="Ormond D."/>
            <person name="Pai G."/>
            <person name="Peacock C.S."/>
            <person name="Peterson J."/>
            <person name="Quail M.A."/>
            <person name="Rabbinowitsch E."/>
            <person name="Rajandream M.A."/>
            <person name="Reitter C."/>
            <person name="Salzberg S.L."/>
            <person name="Sanders M."/>
            <person name="Schobel S."/>
            <person name="Sharp S."/>
            <person name="Simmonds M."/>
            <person name="Simpson A.J."/>
            <person name="Tallon L."/>
            <person name="Turner C.M."/>
            <person name="Tait A."/>
            <person name="Tivey A.R."/>
            <person name="Van Aken S."/>
            <person name="Walker D."/>
            <person name="Wanless D."/>
            <person name="Wang S."/>
            <person name="White B."/>
            <person name="White O."/>
            <person name="Whitehead S."/>
            <person name="Woodward J."/>
            <person name="Wortman J."/>
            <person name="Adams M.D."/>
            <person name="Embley T.M."/>
            <person name="Gull K."/>
            <person name="Ullu E."/>
            <person name="Barry J.D."/>
            <person name="Fairlamb A.H."/>
            <person name="Opperdoes F."/>
            <person name="Barrell B.G."/>
            <person name="Donelson J.E."/>
            <person name="Hall N."/>
            <person name="Fraser C.M."/>
            <person name="Melville S.E."/>
            <person name="El-Sayed N.M."/>
        </authorList>
    </citation>
    <scope>NUCLEOTIDE SEQUENCE [LARGE SCALE GENOMIC DNA]</scope>
    <source>
        <strain evidence="1 2">927/4 GUTat10.1</strain>
    </source>
</reference>
<sequence>MQLVKSEEAVKTVTNSEIATKKKRAKVLVVN</sequence>
<proteinExistence type="predicted"/>
<reference evidence="1 2" key="1">
    <citation type="journal article" date="2005" name="Science">
        <title>Comparative genomics of trypanosomatid parasitic protozoa.</title>
        <authorList>
            <person name="El-Sayed N.M."/>
            <person name="Myler P.J."/>
            <person name="Blandin G."/>
            <person name="Berriman M."/>
            <person name="Crabtree J."/>
            <person name="Aggarwal G."/>
            <person name="Caler E."/>
            <person name="Renauld H."/>
            <person name="Worthey E.A."/>
            <person name="Hertz-Fowler C."/>
            <person name="Ghedin E."/>
            <person name="Peacock C."/>
            <person name="Bartholomeu D.C."/>
            <person name="Haas B.J."/>
            <person name="Tran A.N."/>
            <person name="Wortman J.R."/>
            <person name="Alsmark U.C."/>
            <person name="Angiuoli S."/>
            <person name="Anupama A."/>
            <person name="Badger J."/>
            <person name="Bringaud F."/>
            <person name="Cadag E."/>
            <person name="Carlton J.M."/>
            <person name="Cerqueira G.C."/>
            <person name="Creasy T."/>
            <person name="Delcher A.L."/>
            <person name="Djikeng A."/>
            <person name="Embley T.M."/>
            <person name="Hauser C."/>
            <person name="Ivens A.C."/>
            <person name="Kummerfeld S.K."/>
            <person name="Pereira-Leal J.B."/>
            <person name="Nilsson D."/>
            <person name="Peterson J."/>
            <person name="Salzberg S.L."/>
            <person name="Shallom J."/>
            <person name="Silva J.C."/>
            <person name="Sundaram J."/>
            <person name="Westenberger S."/>
            <person name="White O."/>
            <person name="Melville S.E."/>
            <person name="Donelson J.E."/>
            <person name="Andersson B."/>
            <person name="Stuart K.D."/>
            <person name="Hall N."/>
        </authorList>
    </citation>
    <scope>NUCLEOTIDE SEQUENCE [LARGE SCALE GENOMIC DNA]</scope>
    <source>
        <strain evidence="1 2">927/4 GUTat10.1</strain>
    </source>
</reference>
<dbReference type="AlphaFoldDB" id="Q38FI1"/>
<protein>
    <submittedName>
        <fullName evidence="1">Uncharacterized protein</fullName>
    </submittedName>
</protein>
<evidence type="ECO:0000313" key="2">
    <source>
        <dbReference type="Proteomes" id="UP000008524"/>
    </source>
</evidence>
<dbReference type="EMBL" id="CM000207">
    <property type="protein sequence ID" value="EAN76439.1"/>
    <property type="molecule type" value="Genomic_DNA"/>
</dbReference>
<name>Q38FI1_TRYB2</name>
<dbReference type="InParanoid" id="Q38FI1"/>
<organism evidence="1 2">
    <name type="scientific">Trypanosoma brucei brucei (strain 927/4 GUTat10.1)</name>
    <dbReference type="NCBI Taxonomy" id="185431"/>
    <lineage>
        <taxon>Eukaryota</taxon>
        <taxon>Discoba</taxon>
        <taxon>Euglenozoa</taxon>
        <taxon>Kinetoplastea</taxon>
        <taxon>Metakinetoplastina</taxon>
        <taxon>Trypanosomatida</taxon>
        <taxon>Trypanosomatidae</taxon>
        <taxon>Trypanosoma</taxon>
    </lineage>
</organism>
<keyword evidence="2" id="KW-1185">Reference proteome</keyword>
<dbReference type="Proteomes" id="UP000008524">
    <property type="component" value="Chromosome 9"/>
</dbReference>
<gene>
    <name evidence="1" type="ORF">Tb09.160.2120</name>
</gene>
<accession>Q38FI1</accession>
<dbReference type="GeneID" id="3660115"/>
<dbReference type="PaxDb" id="5691-EAN76439"/>